<accession>W7XG37</accession>
<dbReference type="KEGG" id="tet:TTHERM_001050579"/>
<keyword evidence="3 6" id="KW-0812">Transmembrane</keyword>
<comment type="subcellular location">
    <subcellularLocation>
        <location evidence="1">Membrane</location>
        <topology evidence="1">Single-pass type IV membrane protein</topology>
    </subcellularLocation>
</comment>
<evidence type="ECO:0000313" key="8">
    <source>
        <dbReference type="EMBL" id="EWS75868.1"/>
    </source>
</evidence>
<evidence type="ECO:0000256" key="3">
    <source>
        <dbReference type="ARBA" id="ARBA00022692"/>
    </source>
</evidence>
<evidence type="ECO:0000256" key="4">
    <source>
        <dbReference type="ARBA" id="ARBA00022989"/>
    </source>
</evidence>
<dbReference type="Proteomes" id="UP000009168">
    <property type="component" value="Unassembled WGS sequence"/>
</dbReference>
<evidence type="ECO:0000256" key="1">
    <source>
        <dbReference type="ARBA" id="ARBA00004211"/>
    </source>
</evidence>
<feature type="transmembrane region" description="Helical" evidence="6">
    <location>
        <begin position="99"/>
        <end position="121"/>
    </location>
</feature>
<keyword evidence="2" id="KW-0813">Transport</keyword>
<keyword evidence="4 6" id="KW-1133">Transmembrane helix</keyword>
<evidence type="ECO:0000313" key="9">
    <source>
        <dbReference type="Proteomes" id="UP000009168"/>
    </source>
</evidence>
<keyword evidence="9" id="KW-1185">Reference proteome</keyword>
<organism evidence="8 9">
    <name type="scientific">Tetrahymena thermophila (strain SB210)</name>
    <dbReference type="NCBI Taxonomy" id="312017"/>
    <lineage>
        <taxon>Eukaryota</taxon>
        <taxon>Sar</taxon>
        <taxon>Alveolata</taxon>
        <taxon>Ciliophora</taxon>
        <taxon>Intramacronucleata</taxon>
        <taxon>Oligohymenophorea</taxon>
        <taxon>Hymenostomatida</taxon>
        <taxon>Tetrahymenina</taxon>
        <taxon>Tetrahymenidae</taxon>
        <taxon>Tetrahymena</taxon>
    </lineage>
</organism>
<name>W7XG37_TETTS</name>
<dbReference type="GO" id="GO:0016020">
    <property type="term" value="C:membrane"/>
    <property type="evidence" value="ECO:0007669"/>
    <property type="project" value="UniProtKB-SubCell"/>
</dbReference>
<proteinExistence type="predicted"/>
<sequence>MSKVKDKNEKLKQDLFAGAKQKEENFSIQSLKSSNSHIRESAALMDKYVDSFSLISQGINSGTKQLEGIDNVYQANQHKLLQGQFLQKELHKRNQKNKLMVQGSFFFLIFVVIFIFLRRLFFRDLYKWQWFNSATTTFDTLPSNAEFILSGQNQHTQFTISDGSL</sequence>
<evidence type="ECO:0000256" key="6">
    <source>
        <dbReference type="SAM" id="Phobius"/>
    </source>
</evidence>
<dbReference type="RefSeq" id="XP_012651603.1">
    <property type="nucleotide sequence ID" value="XM_012796149.1"/>
</dbReference>
<reference evidence="9" key="1">
    <citation type="journal article" date="2006" name="PLoS Biol.">
        <title>Macronuclear genome sequence of the ciliate Tetrahymena thermophila, a model eukaryote.</title>
        <authorList>
            <person name="Eisen J.A."/>
            <person name="Coyne R.S."/>
            <person name="Wu M."/>
            <person name="Wu D."/>
            <person name="Thiagarajan M."/>
            <person name="Wortman J.R."/>
            <person name="Badger J.H."/>
            <person name="Ren Q."/>
            <person name="Amedeo P."/>
            <person name="Jones K.M."/>
            <person name="Tallon L.J."/>
            <person name="Delcher A.L."/>
            <person name="Salzberg S.L."/>
            <person name="Silva J.C."/>
            <person name="Haas B.J."/>
            <person name="Majoros W.H."/>
            <person name="Farzad M."/>
            <person name="Carlton J.M."/>
            <person name="Smith R.K. Jr."/>
            <person name="Garg J."/>
            <person name="Pearlman R.E."/>
            <person name="Karrer K.M."/>
            <person name="Sun L."/>
            <person name="Manning G."/>
            <person name="Elde N.C."/>
            <person name="Turkewitz A.P."/>
            <person name="Asai D.J."/>
            <person name="Wilkes D.E."/>
            <person name="Wang Y."/>
            <person name="Cai H."/>
            <person name="Collins K."/>
            <person name="Stewart B.A."/>
            <person name="Lee S.R."/>
            <person name="Wilamowska K."/>
            <person name="Weinberg Z."/>
            <person name="Ruzzo W.L."/>
            <person name="Wloga D."/>
            <person name="Gaertig J."/>
            <person name="Frankel J."/>
            <person name="Tsao C.-C."/>
            <person name="Gorovsky M.A."/>
            <person name="Keeling P.J."/>
            <person name="Waller R.F."/>
            <person name="Patron N.J."/>
            <person name="Cherry J.M."/>
            <person name="Stover N.A."/>
            <person name="Krieger C.J."/>
            <person name="del Toro C."/>
            <person name="Ryder H.F."/>
            <person name="Williamson S.C."/>
            <person name="Barbeau R.A."/>
            <person name="Hamilton E.P."/>
            <person name="Orias E."/>
        </authorList>
    </citation>
    <scope>NUCLEOTIDE SEQUENCE [LARGE SCALE GENOMIC DNA]</scope>
    <source>
        <strain evidence="9">SB210</strain>
    </source>
</reference>
<evidence type="ECO:0000256" key="2">
    <source>
        <dbReference type="ARBA" id="ARBA00022448"/>
    </source>
</evidence>
<dbReference type="Pfam" id="PF03908">
    <property type="entry name" value="Sec20"/>
    <property type="match status" value="1"/>
</dbReference>
<keyword evidence="5 6" id="KW-0472">Membrane</keyword>
<feature type="domain" description="Sec20 C-terminal" evidence="7">
    <location>
        <begin position="37"/>
        <end position="120"/>
    </location>
</feature>
<gene>
    <name evidence="8" type="ORF">TTHERM_001050579</name>
</gene>
<dbReference type="InterPro" id="IPR056173">
    <property type="entry name" value="Sec20_C"/>
</dbReference>
<dbReference type="InParanoid" id="W7XG37"/>
<dbReference type="GeneID" id="24441560"/>
<protein>
    <submittedName>
        <fullName evidence="8">Sec20 protein</fullName>
    </submittedName>
</protein>
<dbReference type="AlphaFoldDB" id="W7XG37"/>
<evidence type="ECO:0000256" key="5">
    <source>
        <dbReference type="ARBA" id="ARBA00023136"/>
    </source>
</evidence>
<evidence type="ECO:0000259" key="7">
    <source>
        <dbReference type="Pfam" id="PF03908"/>
    </source>
</evidence>
<dbReference type="EMBL" id="GG662806">
    <property type="protein sequence ID" value="EWS75868.1"/>
    <property type="molecule type" value="Genomic_DNA"/>
</dbReference>